<dbReference type="OrthoDB" id="2042536at2"/>
<evidence type="ECO:0000313" key="2">
    <source>
        <dbReference type="Proteomes" id="UP000184612"/>
    </source>
</evidence>
<dbReference type="STRING" id="1121345.SAMN02745217_03165"/>
<sequence>MDNNKHTGYYSKEDLRNVLRQYFSDYSMWMRFLIVSRVSNLGDQEVILNRILEIPIDLSGLFQIYYDKEMTDVFENIFRTHIKLSIDLVEAVIAGDTATFNRTMTVWNANTKALSSQLALMNPYWEQQQLENLFSYLLSMTLEEATKRKNMQYADDIYQYNNIEYFVLMIADILWNGMVKKFYP</sequence>
<proteinExistence type="predicted"/>
<dbReference type="AlphaFoldDB" id="A0A1M7YFM4"/>
<dbReference type="EMBL" id="FRFD01000009">
    <property type="protein sequence ID" value="SHO51386.1"/>
    <property type="molecule type" value="Genomic_DNA"/>
</dbReference>
<reference evidence="1 2" key="1">
    <citation type="submission" date="2016-12" db="EMBL/GenBank/DDBJ databases">
        <authorList>
            <person name="Song W.-J."/>
            <person name="Kurnit D.M."/>
        </authorList>
    </citation>
    <scope>NUCLEOTIDE SEQUENCE [LARGE SCALE GENOMIC DNA]</scope>
    <source>
        <strain evidence="1 2">DSM 12503</strain>
    </source>
</reference>
<dbReference type="Proteomes" id="UP000184612">
    <property type="component" value="Unassembled WGS sequence"/>
</dbReference>
<name>A0A1M7YFM4_9FIRM</name>
<organism evidence="1 2">
    <name type="scientific">Anaerocolumna xylanovorans DSM 12503</name>
    <dbReference type="NCBI Taxonomy" id="1121345"/>
    <lineage>
        <taxon>Bacteria</taxon>
        <taxon>Bacillati</taxon>
        <taxon>Bacillota</taxon>
        <taxon>Clostridia</taxon>
        <taxon>Lachnospirales</taxon>
        <taxon>Lachnospiraceae</taxon>
        <taxon>Anaerocolumna</taxon>
    </lineage>
</organism>
<gene>
    <name evidence="1" type="ORF">SAMN02745217_03165</name>
</gene>
<protein>
    <submittedName>
        <fullName evidence="1">Uncharacterized protein</fullName>
    </submittedName>
</protein>
<accession>A0A1M7YFM4</accession>
<keyword evidence="2" id="KW-1185">Reference proteome</keyword>
<dbReference type="RefSeq" id="WP_073589818.1">
    <property type="nucleotide sequence ID" value="NZ_FRFD01000009.1"/>
</dbReference>
<evidence type="ECO:0000313" key="1">
    <source>
        <dbReference type="EMBL" id="SHO51386.1"/>
    </source>
</evidence>